<dbReference type="PRINTS" id="PR00762">
    <property type="entry name" value="CLCHANNEL"/>
</dbReference>
<feature type="transmembrane region" description="Helical" evidence="5">
    <location>
        <begin position="327"/>
        <end position="352"/>
    </location>
</feature>
<dbReference type="PANTHER" id="PTHR43427">
    <property type="entry name" value="CHLORIDE CHANNEL PROTEIN CLC-E"/>
    <property type="match status" value="1"/>
</dbReference>
<evidence type="ECO:0000256" key="4">
    <source>
        <dbReference type="ARBA" id="ARBA00023136"/>
    </source>
</evidence>
<organism evidence="6 7">
    <name type="scientific">Leptonema illini</name>
    <dbReference type="NCBI Taxonomy" id="183"/>
    <lineage>
        <taxon>Bacteria</taxon>
        <taxon>Pseudomonadati</taxon>
        <taxon>Spirochaetota</taxon>
        <taxon>Spirochaetia</taxon>
        <taxon>Leptospirales</taxon>
        <taxon>Leptospiraceae</taxon>
        <taxon>Leptonema</taxon>
    </lineage>
</organism>
<feature type="transmembrane region" description="Helical" evidence="5">
    <location>
        <begin position="405"/>
        <end position="430"/>
    </location>
</feature>
<evidence type="ECO:0000313" key="6">
    <source>
        <dbReference type="EMBL" id="KAB2933881.1"/>
    </source>
</evidence>
<feature type="transmembrane region" description="Helical" evidence="5">
    <location>
        <begin position="249"/>
        <end position="267"/>
    </location>
</feature>
<dbReference type="InterPro" id="IPR050368">
    <property type="entry name" value="ClC-type_chloride_channel"/>
</dbReference>
<keyword evidence="3 5" id="KW-1133">Transmembrane helix</keyword>
<name>A0A833LY46_9LEPT</name>
<dbReference type="SUPFAM" id="SSF81340">
    <property type="entry name" value="Clc chloride channel"/>
    <property type="match status" value="1"/>
</dbReference>
<feature type="transmembrane region" description="Helical" evidence="5">
    <location>
        <begin position="174"/>
        <end position="199"/>
    </location>
</feature>
<dbReference type="Gene3D" id="1.10.3080.10">
    <property type="entry name" value="Clc chloride channel"/>
    <property type="match status" value="1"/>
</dbReference>
<dbReference type="Pfam" id="PF00654">
    <property type="entry name" value="Voltage_CLC"/>
    <property type="match status" value="1"/>
</dbReference>
<dbReference type="GO" id="GO:0015108">
    <property type="term" value="F:chloride transmembrane transporter activity"/>
    <property type="evidence" value="ECO:0007669"/>
    <property type="project" value="InterPro"/>
</dbReference>
<keyword evidence="4 5" id="KW-0472">Membrane</keyword>
<dbReference type="EMBL" id="WBUI01000004">
    <property type="protein sequence ID" value="KAB2933881.1"/>
    <property type="molecule type" value="Genomic_DNA"/>
</dbReference>
<feature type="transmembrane region" description="Helical" evidence="5">
    <location>
        <begin position="364"/>
        <end position="385"/>
    </location>
</feature>
<evidence type="ECO:0000256" key="3">
    <source>
        <dbReference type="ARBA" id="ARBA00022989"/>
    </source>
</evidence>
<dbReference type="InterPro" id="IPR001807">
    <property type="entry name" value="ClC"/>
</dbReference>
<dbReference type="AlphaFoldDB" id="A0A833LY46"/>
<dbReference type="PANTHER" id="PTHR43427:SF12">
    <property type="entry name" value="CHLORIDE TRANSPORTER"/>
    <property type="match status" value="1"/>
</dbReference>
<feature type="transmembrane region" description="Helical" evidence="5">
    <location>
        <begin position="44"/>
        <end position="67"/>
    </location>
</feature>
<evidence type="ECO:0000313" key="7">
    <source>
        <dbReference type="Proteomes" id="UP000460298"/>
    </source>
</evidence>
<proteinExistence type="predicted"/>
<feature type="transmembrane region" description="Helical" evidence="5">
    <location>
        <begin position="211"/>
        <end position="229"/>
    </location>
</feature>
<gene>
    <name evidence="6" type="ORF">F9K24_05275</name>
</gene>
<comment type="caution">
    <text evidence="6">The sequence shown here is derived from an EMBL/GenBank/DDBJ whole genome shotgun (WGS) entry which is preliminary data.</text>
</comment>
<dbReference type="Proteomes" id="UP000460298">
    <property type="component" value="Unassembled WGS sequence"/>
</dbReference>
<protein>
    <submittedName>
        <fullName evidence="6">Voltage-gated chloride channel family protein</fullName>
    </submittedName>
</protein>
<keyword evidence="2 5" id="KW-0812">Transmembrane</keyword>
<reference evidence="6 7" key="1">
    <citation type="submission" date="2019-10" db="EMBL/GenBank/DDBJ databases">
        <title>Extracellular Electron Transfer in a Candidatus Methanoperedens spp. Enrichment Culture.</title>
        <authorList>
            <person name="Berger S."/>
            <person name="Rangel Shaw D."/>
            <person name="Berben T."/>
            <person name="In 'T Zandt M."/>
            <person name="Frank J."/>
            <person name="Reimann J."/>
            <person name="Jetten M.S.M."/>
            <person name="Welte C.U."/>
        </authorList>
    </citation>
    <scope>NUCLEOTIDE SEQUENCE [LARGE SCALE GENOMIC DNA]</scope>
    <source>
        <strain evidence="6">SB12</strain>
    </source>
</reference>
<feature type="transmembrane region" description="Helical" evidence="5">
    <location>
        <begin position="288"/>
        <end position="315"/>
    </location>
</feature>
<evidence type="ECO:0000256" key="1">
    <source>
        <dbReference type="ARBA" id="ARBA00004141"/>
    </source>
</evidence>
<evidence type="ECO:0000256" key="2">
    <source>
        <dbReference type="ARBA" id="ARBA00022692"/>
    </source>
</evidence>
<accession>A0A833LY46</accession>
<dbReference type="CDD" id="cd03682">
    <property type="entry name" value="ClC_sycA_like"/>
    <property type="match status" value="1"/>
</dbReference>
<sequence>MSEINRSSRTERSRFLLLDWMQLFFVPLRRFFELQEKLHLLRYSIRWILLSVVVGIPVGLASSFFLYSLDLMTKTREAYPVLILLLPAAGAAVAYLYHRWGSSVERGNNLILEEIHDPKKVIPLRMAPLVLAGTLLTHLFGGSAGREGTAVQMGASIADQLTPFLRLKAEDRRLILIAGISAGFASVFGTPLAGAVFGLEVYFLGRVEYRAILPSFASAVIAHLAALAVGTPHTHYHVEYAPLMDGWLALYAFAAGVCFGLAGWFFSSLTHQIKKLMGRYITNPPLRAAIGGLIVVAGVGLLGTDYIGLGIPVILKSFEQELPPLAFLAKTVFTAVTLGSGFRGGEVTPLFFIGSTMGNALSSVLPLPMDLLAAMGFVAVFAGAANTPLACTLMAVELFGAEAGLYAGLASVAAYVFSGHSGIYASQIVIEAKGSRYKHEAGHSLSQIGQRFRSKKNQN</sequence>
<comment type="subcellular location">
    <subcellularLocation>
        <location evidence="1">Membrane</location>
        <topology evidence="1">Multi-pass membrane protein</topology>
    </subcellularLocation>
</comment>
<feature type="transmembrane region" description="Helical" evidence="5">
    <location>
        <begin position="79"/>
        <end position="97"/>
    </location>
</feature>
<evidence type="ECO:0000256" key="5">
    <source>
        <dbReference type="SAM" id="Phobius"/>
    </source>
</evidence>
<dbReference type="GO" id="GO:0016020">
    <property type="term" value="C:membrane"/>
    <property type="evidence" value="ECO:0007669"/>
    <property type="project" value="UniProtKB-SubCell"/>
</dbReference>
<dbReference type="InterPro" id="IPR014743">
    <property type="entry name" value="Cl-channel_core"/>
</dbReference>